<dbReference type="Pfam" id="PF16476">
    <property type="entry name" value="DUF5053"/>
    <property type="match status" value="1"/>
</dbReference>
<dbReference type="OrthoDB" id="1072895at2"/>
<gene>
    <name evidence="2" type="ORF">BST97_03410</name>
</gene>
<keyword evidence="3" id="KW-1185">Reference proteome</keyword>
<keyword evidence="1" id="KW-0175">Coiled coil</keyword>
<dbReference type="Proteomes" id="UP000193431">
    <property type="component" value="Chromosome"/>
</dbReference>
<dbReference type="InterPro" id="IPR032483">
    <property type="entry name" value="DUF5053"/>
</dbReference>
<reference evidence="2 3" key="1">
    <citation type="submission" date="2016-11" db="EMBL/GenBank/DDBJ databases">
        <title>Trade-off between light-utilization and light-protection in marine flavobacteria.</title>
        <authorList>
            <person name="Kumagai Y."/>
        </authorList>
    </citation>
    <scope>NUCLEOTIDE SEQUENCE [LARGE SCALE GENOMIC DNA]</scope>
    <source>
        <strain evidence="2 3">JCM 13191</strain>
    </source>
</reference>
<feature type="coiled-coil region" evidence="1">
    <location>
        <begin position="54"/>
        <end position="81"/>
    </location>
</feature>
<evidence type="ECO:0000256" key="1">
    <source>
        <dbReference type="SAM" id="Coils"/>
    </source>
</evidence>
<dbReference type="EMBL" id="CP019344">
    <property type="protein sequence ID" value="ARN77116.1"/>
    <property type="molecule type" value="Genomic_DNA"/>
</dbReference>
<dbReference type="RefSeq" id="WP_085765919.1">
    <property type="nucleotide sequence ID" value="NZ_CP019344.1"/>
</dbReference>
<sequence>MATESISNKTSLRTSINDILLDVSWAQISKKYFGKSRSWLNQKINGVNSNGGQSEITEQEREQLKSALQDLAARINNCADAI</sequence>
<accession>A0A1W6MHZ2</accession>
<evidence type="ECO:0000313" key="3">
    <source>
        <dbReference type="Proteomes" id="UP000193431"/>
    </source>
</evidence>
<name>A0A1W6MHZ2_9FLAO</name>
<dbReference type="AlphaFoldDB" id="A0A1W6MHZ2"/>
<proteinExistence type="predicted"/>
<protein>
    <submittedName>
        <fullName evidence="2">DUF5053 domain-containing protein</fullName>
    </submittedName>
</protein>
<evidence type="ECO:0000313" key="2">
    <source>
        <dbReference type="EMBL" id="ARN77116.1"/>
    </source>
</evidence>
<organism evidence="2 3">
    <name type="scientific">Nonlabens spongiae</name>
    <dbReference type="NCBI Taxonomy" id="331648"/>
    <lineage>
        <taxon>Bacteria</taxon>
        <taxon>Pseudomonadati</taxon>
        <taxon>Bacteroidota</taxon>
        <taxon>Flavobacteriia</taxon>
        <taxon>Flavobacteriales</taxon>
        <taxon>Flavobacteriaceae</taxon>
        <taxon>Nonlabens</taxon>
    </lineage>
</organism>